<dbReference type="GO" id="GO:0005524">
    <property type="term" value="F:ATP binding"/>
    <property type="evidence" value="ECO:0007669"/>
    <property type="project" value="UniProtKB-KW"/>
</dbReference>
<keyword evidence="3" id="KW-1185">Reference proteome</keyword>
<dbReference type="Proteomes" id="UP000607796">
    <property type="component" value="Unassembled WGS sequence"/>
</dbReference>
<keyword evidence="2" id="KW-0547">Nucleotide-binding</keyword>
<dbReference type="Gene3D" id="3.40.50.300">
    <property type="entry name" value="P-loop containing nucleotide triphosphate hydrolases"/>
    <property type="match status" value="1"/>
</dbReference>
<dbReference type="InterPro" id="IPR003959">
    <property type="entry name" value="ATPase_AAA_core"/>
</dbReference>
<dbReference type="InterPro" id="IPR051396">
    <property type="entry name" value="Bact_Antivir_Def_Nuclease"/>
</dbReference>
<gene>
    <name evidence="2" type="ORF">IQ782_29450</name>
</gene>
<comment type="caution">
    <text evidence="2">The sequence shown here is derived from an EMBL/GenBank/DDBJ whole genome shotgun (WGS) entry which is preliminary data.</text>
</comment>
<protein>
    <submittedName>
        <fullName evidence="2">ATP-binding protein</fullName>
    </submittedName>
</protein>
<dbReference type="Pfam" id="PF13304">
    <property type="entry name" value="AAA_21"/>
    <property type="match status" value="1"/>
</dbReference>
<dbReference type="EMBL" id="JADFFK010000072">
    <property type="protein sequence ID" value="MBE9640967.1"/>
    <property type="molecule type" value="Genomic_DNA"/>
</dbReference>
<dbReference type="PANTHER" id="PTHR43581">
    <property type="entry name" value="ATP/GTP PHOSPHATASE"/>
    <property type="match status" value="1"/>
</dbReference>
<dbReference type="SUPFAM" id="SSF52540">
    <property type="entry name" value="P-loop containing nucleoside triphosphate hydrolases"/>
    <property type="match status" value="1"/>
</dbReference>
<reference evidence="2 3" key="1">
    <citation type="journal article" date="2021" name="Int. J. Syst. Evol. Microbiol.">
        <title>Salipiger mangrovisoli sp. nov., isolated from mangrove soil and the proposal for the reclassification of Paraphaeobacter pallidus as Salipiger pallidus comb. nov.</title>
        <authorList>
            <person name="Du J."/>
            <person name="Liu Y."/>
            <person name="Pei T."/>
            <person name="Deng M.R."/>
            <person name="Zhu H."/>
        </authorList>
    </citation>
    <scope>NUCLEOTIDE SEQUENCE [LARGE SCALE GENOMIC DNA]</scope>
    <source>
        <strain evidence="2 3">6D45A</strain>
    </source>
</reference>
<proteinExistence type="predicted"/>
<sequence length="585" mass="67217">MSKVKSVVLQDYKSFSRFTLSAREKNILVGPNNAGKSTTLDAFRIAFDVLRYASRKTAFLKSQGDDGVCSTWEVPISIVQIDLRHCIHNFGDGRARISIQLDNGNTFVLLISNEYPVECYLKSDVQPRRKAEFLREQFPLKLAIVPTLSPLEQNEELVRRETVERNKYGRLASRNFRNFWLHKSRTDFETFADLIELGWPGIRIQPPEIERTGGKPIVRMYFRDGPHVREIQWAGFGFQVWMQTMMHLLDAGHSSTLILDEPDIYLHPDLQHRLLRLVSQRVGQYFIATHSTEIINDVEPGEVLIIRPETRGAKRIQGESDYSDVYSAIGSSENAQFARLARTKKVLYFEGKDAKILSKMARKTLGMDFISNSSVTLMKTDGFSNWSRVTTSSWVFENFFGFEVPVSAVFDRDYRSDSEVQEFLEEVNSAETLCRVLPCKEIENLLIAPNSIERAVRKHSRVPLAAGWEAEIRCIIDASMEATKLQTLSKRIGQRAEFELSKNPKKNISSISTEEEKSFSLFWDDIDFRKRVVPGKIVFSNICREIQDKYKFSLTAARVIDEMTIQDIPSELREILNDIKEHLDK</sequence>
<feature type="domain" description="ATPase AAA-type core" evidence="1">
    <location>
        <begin position="26"/>
        <end position="296"/>
    </location>
</feature>
<dbReference type="RefSeq" id="WP_194138203.1">
    <property type="nucleotide sequence ID" value="NZ_JADFFK010000072.1"/>
</dbReference>
<keyword evidence="2" id="KW-0067">ATP-binding</keyword>
<accession>A0ABR9XC55</accession>
<evidence type="ECO:0000313" key="2">
    <source>
        <dbReference type="EMBL" id="MBE9640967.1"/>
    </source>
</evidence>
<dbReference type="PANTHER" id="PTHR43581:SF2">
    <property type="entry name" value="EXCINUCLEASE ATPASE SUBUNIT"/>
    <property type="match status" value="1"/>
</dbReference>
<name>A0ABR9XC55_9RHOB</name>
<dbReference type="InterPro" id="IPR027417">
    <property type="entry name" value="P-loop_NTPase"/>
</dbReference>
<evidence type="ECO:0000313" key="3">
    <source>
        <dbReference type="Proteomes" id="UP000607796"/>
    </source>
</evidence>
<organism evidence="2 3">
    <name type="scientific">Salipiger mangrovisoli</name>
    <dbReference type="NCBI Taxonomy" id="2865933"/>
    <lineage>
        <taxon>Bacteria</taxon>
        <taxon>Pseudomonadati</taxon>
        <taxon>Pseudomonadota</taxon>
        <taxon>Alphaproteobacteria</taxon>
        <taxon>Rhodobacterales</taxon>
        <taxon>Roseobacteraceae</taxon>
        <taxon>Salipiger</taxon>
    </lineage>
</organism>
<evidence type="ECO:0000259" key="1">
    <source>
        <dbReference type="Pfam" id="PF13304"/>
    </source>
</evidence>